<dbReference type="RefSeq" id="WP_074723742.1">
    <property type="nucleotide sequence ID" value="NZ_CBCRVS010000015.1"/>
</dbReference>
<sequence>MKSTFLIFIAFALLISCSGTDVIESQPGSQGKWELVKMSGRTLNSETSGTDMEWQEFYLLNDNGTFTKSRTFASNTSQSTGTYKTNTNGTENYIELTYSSQSDIIGSCYGNLKEELYYDTTDVLVSTWQNCDGPRLEYRKIK</sequence>
<dbReference type="Proteomes" id="UP000183658">
    <property type="component" value="Unassembled WGS sequence"/>
</dbReference>
<proteinExistence type="predicted"/>
<evidence type="ECO:0008006" key="4">
    <source>
        <dbReference type="Google" id="ProtNLM"/>
    </source>
</evidence>
<dbReference type="PROSITE" id="PS51257">
    <property type="entry name" value="PROKAR_LIPOPROTEIN"/>
    <property type="match status" value="1"/>
</dbReference>
<feature type="chain" id="PRO_5010332997" description="Lipocalin-like domain-containing protein" evidence="1">
    <location>
        <begin position="22"/>
        <end position="142"/>
    </location>
</feature>
<organism evidence="2 3">
    <name type="scientific">Flavobacterium frigoris</name>
    <dbReference type="NCBI Taxonomy" id="229204"/>
    <lineage>
        <taxon>Bacteria</taxon>
        <taxon>Pseudomonadati</taxon>
        <taxon>Bacteroidota</taxon>
        <taxon>Flavobacteriia</taxon>
        <taxon>Flavobacteriales</taxon>
        <taxon>Flavobacteriaceae</taxon>
        <taxon>Flavobacterium</taxon>
    </lineage>
</organism>
<evidence type="ECO:0000256" key="1">
    <source>
        <dbReference type="SAM" id="SignalP"/>
    </source>
</evidence>
<dbReference type="EMBL" id="FOFZ01000008">
    <property type="protein sequence ID" value="SER23858.1"/>
    <property type="molecule type" value="Genomic_DNA"/>
</dbReference>
<dbReference type="AlphaFoldDB" id="A0A1H9MJQ1"/>
<dbReference type="OrthoDB" id="882993at2"/>
<accession>A0A1H9MJQ1</accession>
<gene>
    <name evidence="2" type="ORF">SAMN05444355_108120</name>
</gene>
<name>A0A1H9MJQ1_FLAFI</name>
<evidence type="ECO:0000313" key="2">
    <source>
        <dbReference type="EMBL" id="SER23858.1"/>
    </source>
</evidence>
<keyword evidence="1" id="KW-0732">Signal</keyword>
<feature type="signal peptide" evidence="1">
    <location>
        <begin position="1"/>
        <end position="21"/>
    </location>
</feature>
<evidence type="ECO:0000313" key="3">
    <source>
        <dbReference type="Proteomes" id="UP000183658"/>
    </source>
</evidence>
<keyword evidence="3" id="KW-1185">Reference proteome</keyword>
<reference evidence="3" key="1">
    <citation type="submission" date="2016-10" db="EMBL/GenBank/DDBJ databases">
        <authorList>
            <person name="Varghese N."/>
            <person name="Submissions S."/>
        </authorList>
    </citation>
    <scope>NUCLEOTIDE SEQUENCE [LARGE SCALE GENOMIC DNA]</scope>
    <source>
        <strain evidence="3">DSM 15719</strain>
    </source>
</reference>
<protein>
    <recommendedName>
        <fullName evidence="4">Lipocalin-like domain-containing protein</fullName>
    </recommendedName>
</protein>